<sequence length="125" mass="13820">MCIYGTRGNSGRKPSQKKHKSETRGVNEEVIGVGHKNGDILNASSFKDPQDSLDTSEFPIPESDPMHDNSRNIAIRIGDVTDFDPVDVAIENDVDCFDRTEISSMDNNTTIDLNDVSESDYIEIA</sequence>
<keyword evidence="2" id="KW-1185">Reference proteome</keyword>
<proteinExistence type="predicted"/>
<dbReference type="Proteomes" id="UP000789525">
    <property type="component" value="Unassembled WGS sequence"/>
</dbReference>
<accession>A0ACA9MRF4</accession>
<comment type="caution">
    <text evidence="1">The sequence shown here is derived from an EMBL/GenBank/DDBJ whole genome shotgun (WGS) entry which is preliminary data.</text>
</comment>
<dbReference type="EMBL" id="CAJVPT010014737">
    <property type="protein sequence ID" value="CAG8607208.1"/>
    <property type="molecule type" value="Genomic_DNA"/>
</dbReference>
<evidence type="ECO:0000313" key="1">
    <source>
        <dbReference type="EMBL" id="CAG8607208.1"/>
    </source>
</evidence>
<protein>
    <submittedName>
        <fullName evidence="1">5957_t:CDS:1</fullName>
    </submittedName>
</protein>
<organism evidence="1 2">
    <name type="scientific">Acaulospora colombiana</name>
    <dbReference type="NCBI Taxonomy" id="27376"/>
    <lineage>
        <taxon>Eukaryota</taxon>
        <taxon>Fungi</taxon>
        <taxon>Fungi incertae sedis</taxon>
        <taxon>Mucoromycota</taxon>
        <taxon>Glomeromycotina</taxon>
        <taxon>Glomeromycetes</taxon>
        <taxon>Diversisporales</taxon>
        <taxon>Acaulosporaceae</taxon>
        <taxon>Acaulospora</taxon>
    </lineage>
</organism>
<gene>
    <name evidence="1" type="ORF">ACOLOM_LOCUS6897</name>
</gene>
<reference evidence="1" key="1">
    <citation type="submission" date="2021-06" db="EMBL/GenBank/DDBJ databases">
        <authorList>
            <person name="Kallberg Y."/>
            <person name="Tangrot J."/>
            <person name="Rosling A."/>
        </authorList>
    </citation>
    <scope>NUCLEOTIDE SEQUENCE</scope>
    <source>
        <strain evidence="1">CL356</strain>
    </source>
</reference>
<evidence type="ECO:0000313" key="2">
    <source>
        <dbReference type="Proteomes" id="UP000789525"/>
    </source>
</evidence>
<feature type="non-terminal residue" evidence="1">
    <location>
        <position position="125"/>
    </location>
</feature>
<name>A0ACA9MRF4_9GLOM</name>